<accession>M6ULX6</accession>
<evidence type="ECO:0000313" key="2">
    <source>
        <dbReference type="EMBL" id="EMO43816.1"/>
    </source>
</evidence>
<reference evidence="2 3" key="1">
    <citation type="submission" date="2013-01" db="EMBL/GenBank/DDBJ databases">
        <authorList>
            <person name="Harkins D.M."/>
            <person name="Durkin A.S."/>
            <person name="Brinkac L.M."/>
            <person name="Haft D.H."/>
            <person name="Selengut J.D."/>
            <person name="Sanka R."/>
            <person name="DePew J."/>
            <person name="Purushe J."/>
            <person name="Matthias M.A."/>
            <person name="Vinetz J.M."/>
            <person name="Sutton G.G."/>
            <person name="Nierman W.C."/>
            <person name="Fouts D.E."/>
        </authorList>
    </citation>
    <scope>NUCLEOTIDE SEQUENCE [LARGE SCALE GENOMIC DNA]</scope>
    <source>
        <strain evidence="2 3">ZUN179</strain>
    </source>
</reference>
<protein>
    <submittedName>
        <fullName evidence="2">Repressor LexA</fullName>
        <ecNumber evidence="2">3.4.21.88</ecNumber>
    </submittedName>
</protein>
<dbReference type="InterPro" id="IPR036390">
    <property type="entry name" value="WH_DNA-bd_sf"/>
</dbReference>
<dbReference type="GO" id="GO:0006508">
    <property type="term" value="P:proteolysis"/>
    <property type="evidence" value="ECO:0007669"/>
    <property type="project" value="InterPro"/>
</dbReference>
<dbReference type="InterPro" id="IPR036388">
    <property type="entry name" value="WH-like_DNA-bd_sf"/>
</dbReference>
<organism evidence="2 3">
    <name type="scientific">Leptospira santarosai str. ZUN179</name>
    <dbReference type="NCBI Taxonomy" id="1049985"/>
    <lineage>
        <taxon>Bacteria</taxon>
        <taxon>Pseudomonadati</taxon>
        <taxon>Spirochaetota</taxon>
        <taxon>Spirochaetia</taxon>
        <taxon>Leptospirales</taxon>
        <taxon>Leptospiraceae</taxon>
        <taxon>Leptospira</taxon>
    </lineage>
</organism>
<feature type="domain" description="LexA repressor DNA-binding" evidence="1">
    <location>
        <begin position="68"/>
        <end position="130"/>
    </location>
</feature>
<dbReference type="GO" id="GO:0004252">
    <property type="term" value="F:serine-type endopeptidase activity"/>
    <property type="evidence" value="ECO:0007669"/>
    <property type="project" value="UniProtKB-EC"/>
</dbReference>
<keyword evidence="2" id="KW-0378">Hydrolase</keyword>
<name>M6ULX6_9LEPT</name>
<proteinExistence type="predicted"/>
<evidence type="ECO:0000313" key="3">
    <source>
        <dbReference type="Proteomes" id="UP000012160"/>
    </source>
</evidence>
<dbReference type="Gene3D" id="1.10.10.10">
    <property type="entry name" value="Winged helix-like DNA-binding domain superfamily/Winged helix DNA-binding domain"/>
    <property type="match status" value="1"/>
</dbReference>
<sequence length="153" mass="17573">MLSEVLREINIGLTEDELRRLIKVRLRKIGVDVPLESITIGSTDLLTKLGKGKLKTDLEKKEEDCVRKDLTAIQLSTLKFIDDFIRTVGLPPTYREIALHYVVTTKTIVDRILSMERKGFLKRMPMKSRGTILTAMANEMLLEAKEKLHEHKK</sequence>
<dbReference type="InterPro" id="IPR006199">
    <property type="entry name" value="LexA_DNA-bd_dom"/>
</dbReference>
<dbReference type="EMBL" id="AHOQ02000048">
    <property type="protein sequence ID" value="EMO43816.1"/>
    <property type="molecule type" value="Genomic_DNA"/>
</dbReference>
<evidence type="ECO:0000259" key="1">
    <source>
        <dbReference type="Pfam" id="PF01726"/>
    </source>
</evidence>
<dbReference type="AlphaFoldDB" id="M6ULX6"/>
<dbReference type="SUPFAM" id="SSF46785">
    <property type="entry name" value="Winged helix' DNA-binding domain"/>
    <property type="match status" value="1"/>
</dbReference>
<dbReference type="EC" id="3.4.21.88" evidence="2"/>
<dbReference type="Proteomes" id="UP000012160">
    <property type="component" value="Unassembled WGS sequence"/>
</dbReference>
<dbReference type="Pfam" id="PF01726">
    <property type="entry name" value="LexA_DNA_bind"/>
    <property type="match status" value="1"/>
</dbReference>
<gene>
    <name evidence="2" type="primary">lexA_1</name>
    <name evidence="2" type="ORF">LEP1GSC187_0490</name>
</gene>
<comment type="caution">
    <text evidence="2">The sequence shown here is derived from an EMBL/GenBank/DDBJ whole genome shotgun (WGS) entry which is preliminary data.</text>
</comment>